<dbReference type="AlphaFoldDB" id="A0AAW1VE43"/>
<gene>
    <name evidence="2" type="ORF">WA026_012079</name>
</gene>
<feature type="chain" id="PRO_5044013584" evidence="1">
    <location>
        <begin position="18"/>
        <end position="215"/>
    </location>
</feature>
<keyword evidence="1" id="KW-0732">Signal</keyword>
<dbReference type="Pfam" id="PF07165">
    <property type="entry name" value="DUF1397"/>
    <property type="match status" value="1"/>
</dbReference>
<dbReference type="EMBL" id="JARQZJ010000126">
    <property type="protein sequence ID" value="KAK9890731.1"/>
    <property type="molecule type" value="Genomic_DNA"/>
</dbReference>
<dbReference type="InterPro" id="IPR009832">
    <property type="entry name" value="DUF1397"/>
</dbReference>
<evidence type="ECO:0000256" key="1">
    <source>
        <dbReference type="SAM" id="SignalP"/>
    </source>
</evidence>
<evidence type="ECO:0000313" key="3">
    <source>
        <dbReference type="Proteomes" id="UP001431783"/>
    </source>
</evidence>
<keyword evidence="3" id="KW-1185">Reference proteome</keyword>
<name>A0AAW1VE43_9CUCU</name>
<dbReference type="Proteomes" id="UP001431783">
    <property type="component" value="Unassembled WGS sequence"/>
</dbReference>
<comment type="caution">
    <text evidence="2">The sequence shown here is derived from an EMBL/GenBank/DDBJ whole genome shotgun (WGS) entry which is preliminary data.</text>
</comment>
<organism evidence="2 3">
    <name type="scientific">Henosepilachna vigintioctopunctata</name>
    <dbReference type="NCBI Taxonomy" id="420089"/>
    <lineage>
        <taxon>Eukaryota</taxon>
        <taxon>Metazoa</taxon>
        <taxon>Ecdysozoa</taxon>
        <taxon>Arthropoda</taxon>
        <taxon>Hexapoda</taxon>
        <taxon>Insecta</taxon>
        <taxon>Pterygota</taxon>
        <taxon>Neoptera</taxon>
        <taxon>Endopterygota</taxon>
        <taxon>Coleoptera</taxon>
        <taxon>Polyphaga</taxon>
        <taxon>Cucujiformia</taxon>
        <taxon>Coccinelloidea</taxon>
        <taxon>Coccinellidae</taxon>
        <taxon>Epilachninae</taxon>
        <taxon>Epilachnini</taxon>
        <taxon>Henosepilachna</taxon>
    </lineage>
</organism>
<feature type="signal peptide" evidence="1">
    <location>
        <begin position="1"/>
        <end position="17"/>
    </location>
</feature>
<protein>
    <submittedName>
        <fullName evidence="2">Uncharacterized protein</fullName>
    </submittedName>
</protein>
<evidence type="ECO:0000313" key="2">
    <source>
        <dbReference type="EMBL" id="KAK9890731.1"/>
    </source>
</evidence>
<proteinExistence type="predicted"/>
<reference evidence="2 3" key="1">
    <citation type="submission" date="2023-03" db="EMBL/GenBank/DDBJ databases">
        <title>Genome insight into feeding habits of ladybird beetles.</title>
        <authorList>
            <person name="Li H.-S."/>
            <person name="Huang Y.-H."/>
            <person name="Pang H."/>
        </authorList>
    </citation>
    <scope>NUCLEOTIDE SEQUENCE [LARGE SCALE GENOMIC DNA]</scope>
    <source>
        <strain evidence="2">SYSU_2023b</strain>
        <tissue evidence="2">Whole body</tissue>
    </source>
</reference>
<accession>A0AAW1VE43</accession>
<sequence length="215" mass="24761">MKYSLFVLLIAFASSDAFMYDSEELRKVGFVQPFIVDILVQIGSNNACRHMKESIMEERNKTIECLATIKSNNSFCHTFVHHFGRCTKKLVDKVESCIETKIQGAPTAVVDVLVAQLRFICETDGEHILEIFNPCIYKTLFMKDEKNCTRTFDRHIHNSAKEDKKMIPVVCKETLEYKTCIDEPFKAKCQNEITRNTVQEIFRGAMTPCKEINNI</sequence>